<dbReference type="OrthoDB" id="264866at2759"/>
<dbReference type="RefSeq" id="XP_003875384.1">
    <property type="nucleotide sequence ID" value="XM_003875335.1"/>
</dbReference>
<evidence type="ECO:0000313" key="2">
    <source>
        <dbReference type="EMBL" id="CBZ26894.1"/>
    </source>
</evidence>
<dbReference type="KEGG" id="lmi:LMXM_21_1280"/>
<keyword evidence="3" id="KW-1185">Reference proteome</keyword>
<organism evidence="2 3">
    <name type="scientific">Leishmania mexicana (strain MHOM/GT/2001/U1103)</name>
    <dbReference type="NCBI Taxonomy" id="929439"/>
    <lineage>
        <taxon>Eukaryota</taxon>
        <taxon>Discoba</taxon>
        <taxon>Euglenozoa</taxon>
        <taxon>Kinetoplastea</taxon>
        <taxon>Metakinetoplastina</taxon>
        <taxon>Trypanosomatida</taxon>
        <taxon>Trypanosomatidae</taxon>
        <taxon>Leishmaniinae</taxon>
        <taxon>Leishmania</taxon>
    </lineage>
</organism>
<dbReference type="VEuPathDB" id="TriTrypDB:LmxM.21.1280"/>
<dbReference type="GeneID" id="13453923"/>
<feature type="region of interest" description="Disordered" evidence="1">
    <location>
        <begin position="1"/>
        <end position="77"/>
    </location>
</feature>
<feature type="region of interest" description="Disordered" evidence="1">
    <location>
        <begin position="248"/>
        <end position="273"/>
    </location>
</feature>
<name>E9AVB2_LEIMU</name>
<evidence type="ECO:0000313" key="3">
    <source>
        <dbReference type="Proteomes" id="UP000007259"/>
    </source>
</evidence>
<accession>E9AVB2</accession>
<proteinExistence type="predicted"/>
<dbReference type="EMBL" id="FR799574">
    <property type="protein sequence ID" value="CBZ26894.1"/>
    <property type="molecule type" value="Genomic_DNA"/>
</dbReference>
<dbReference type="Proteomes" id="UP000007259">
    <property type="component" value="Chromosome 21"/>
</dbReference>
<dbReference type="Gene3D" id="2.170.150.20">
    <property type="entry name" value="Peptide methionine sulfoxide reductase"/>
    <property type="match status" value="1"/>
</dbReference>
<protein>
    <submittedName>
        <fullName evidence="2">Uncharacterized protein</fullName>
    </submittedName>
</protein>
<gene>
    <name evidence="2" type="ORF">LMXM_21_1280</name>
</gene>
<reference evidence="2 3" key="1">
    <citation type="journal article" date="2011" name="Genome Res.">
        <title>Chromosome and gene copy number variation allow major structural change between species and strains of Leishmania.</title>
        <authorList>
            <person name="Rogers M.B."/>
            <person name="Hilley J.D."/>
            <person name="Dickens N.J."/>
            <person name="Wilkes J."/>
            <person name="Bates P.A."/>
            <person name="Depledge D.P."/>
            <person name="Harris D."/>
            <person name="Her Y."/>
            <person name="Herzyk P."/>
            <person name="Imamura H."/>
            <person name="Otto T.D."/>
            <person name="Sanders M."/>
            <person name="Seeger K."/>
            <person name="Dujardin J.C."/>
            <person name="Berriman M."/>
            <person name="Smith D.F."/>
            <person name="Hertz-Fowler C."/>
            <person name="Mottram J.C."/>
        </authorList>
    </citation>
    <scope>NUCLEOTIDE SEQUENCE [LARGE SCALE GENOMIC DNA]</scope>
    <source>
        <strain evidence="2 3">MHOM/GT/2001/U1103</strain>
    </source>
</reference>
<feature type="region of interest" description="Disordered" evidence="1">
    <location>
        <begin position="359"/>
        <end position="379"/>
    </location>
</feature>
<dbReference type="PhylomeDB" id="E9AVB2"/>
<dbReference type="AlphaFoldDB" id="E9AVB2"/>
<sequence>MDVASKPSAVASSTVPQGRPKPRALALQRSGGGILGNRPTHRSESRVFGTAAIHRALSRQPAQPERNGQRHTSSDTSLSIAANDAAAACSAPALPGAGCPSSSAQQEEQPQNGASIDLPYVLHDMDELFFTDMQNWRTEEELPGLVWSLLEGVSLEAPYTSHLWAQAYVSPADLLPAPKAKASALPDMFVHLESQQRTNGFYACVRCGTPICEPSHQVMPASFSLRGIAVFDALHMNGVELRVCTPTVKSGAPTQSRGRRSSSPSFPAAKSNGRVEAAPELDVAAGGLRFLVHCRHCNGCLGVMRLGEATRAPSADASRPRVVATTPAAAPATALFCANSVCLEYMPYRTRARLDQSIMNSTGGDSEAGSSGRGGGAASMFGRASAAEHAQSGVTLRSLLGPQHGAAAWGFEGAIDVDYREKQGVISNAGGAAGLDASFDALLEGLNLCGDLTPMSSSVCSDG</sequence>
<dbReference type="OMA" id="QRTNGFY"/>
<evidence type="ECO:0000256" key="1">
    <source>
        <dbReference type="SAM" id="MobiDB-lite"/>
    </source>
</evidence>